<dbReference type="InterPro" id="IPR007016">
    <property type="entry name" value="O-antigen_ligase-rel_domated"/>
</dbReference>
<dbReference type="Proteomes" id="UP000036867">
    <property type="component" value="Unassembled WGS sequence"/>
</dbReference>
<feature type="transmembrane region" description="Helical" evidence="5">
    <location>
        <begin position="140"/>
        <end position="159"/>
    </location>
</feature>
<sequence>MSIEFREDQLSYTSKKTSQHLRQRLGYLDLYIIGFCILSDKLFNINLLVYSLGIYLAFRILFISPDHTFAILISLIPNLAVMFIPIPSMSVPILNVLMGIALFKVFIFNFKKPIHKNYLLIIVFFIAYEWSHIFDYDIKSIILLFSWSIAILYVSLYFFYSLKSYNHKIVIIYSITGVFISICYGILDFFGSYGTLMSNNATIRFKGGAGDPNYFSMYVMISLFLLLYLVNRETNKLLKFMYPLIFIFFVAFGVLSLSRMFLLVISLLLALLLIKIIFRLKKNKKIMFFIMAVIGFLVVFSIFFISEFTSILNLLLSRFTDFIDDPSALTSNRNVLAEQYIQLLMSDTKDMIFGIGIQDYHLRSGIQLEAHNIIVEILVVWGLVGFLVFIMLIATLLKYSNAYRKNLKKDFISWLPIICIGISYLSLNAMSNESFFLLLLFAIKNLMEFDSLETDSMKTEYG</sequence>
<feature type="transmembrane region" description="Helical" evidence="5">
    <location>
        <begin position="30"/>
        <end position="57"/>
    </location>
</feature>
<dbReference type="GO" id="GO:0016020">
    <property type="term" value="C:membrane"/>
    <property type="evidence" value="ECO:0007669"/>
    <property type="project" value="UniProtKB-SubCell"/>
</dbReference>
<dbReference type="PANTHER" id="PTHR37422">
    <property type="entry name" value="TEICHURONIC ACID BIOSYNTHESIS PROTEIN TUAE"/>
    <property type="match status" value="1"/>
</dbReference>
<feature type="transmembrane region" description="Helical" evidence="5">
    <location>
        <begin position="261"/>
        <end position="278"/>
    </location>
</feature>
<feature type="transmembrane region" description="Helical" evidence="5">
    <location>
        <begin position="213"/>
        <end position="230"/>
    </location>
</feature>
<reference evidence="8" key="1">
    <citation type="submission" date="2015-08" db="EMBL/GenBank/DDBJ databases">
        <title>Fjat-10028 dsm 16317.</title>
        <authorList>
            <person name="Liu B."/>
            <person name="Wang J."/>
            <person name="Zhu Y."/>
            <person name="Liu G."/>
            <person name="Chen Q."/>
            <person name="Chen Z."/>
            <person name="Lan J."/>
            <person name="Che J."/>
            <person name="Ge C."/>
            <person name="Shi H."/>
            <person name="Pan Z."/>
            <person name="Liu X."/>
        </authorList>
    </citation>
    <scope>NUCLEOTIDE SEQUENCE [LARGE SCALE GENOMIC DNA]</scope>
    <source>
        <strain evidence="8">DSM 16317</strain>
    </source>
</reference>
<comment type="subcellular location">
    <subcellularLocation>
        <location evidence="1">Membrane</location>
        <topology evidence="1">Multi-pass membrane protein</topology>
    </subcellularLocation>
</comment>
<dbReference type="GeneID" id="301135661"/>
<organism evidence="7 8">
    <name type="scientific">Viridibacillus arvi</name>
    <dbReference type="NCBI Taxonomy" id="263475"/>
    <lineage>
        <taxon>Bacteria</taxon>
        <taxon>Bacillati</taxon>
        <taxon>Bacillota</taxon>
        <taxon>Bacilli</taxon>
        <taxon>Bacillales</taxon>
        <taxon>Caryophanaceae</taxon>
        <taxon>Viridibacillus</taxon>
    </lineage>
</organism>
<dbReference type="PANTHER" id="PTHR37422:SF13">
    <property type="entry name" value="LIPOPOLYSACCHARIDE BIOSYNTHESIS PROTEIN PA4999-RELATED"/>
    <property type="match status" value="1"/>
</dbReference>
<keyword evidence="4 5" id="KW-0472">Membrane</keyword>
<feature type="transmembrane region" description="Helical" evidence="5">
    <location>
        <begin position="373"/>
        <end position="399"/>
    </location>
</feature>
<gene>
    <name evidence="7" type="ORF">AMD00_06035</name>
</gene>
<dbReference type="STRING" id="263475.AMD00_06035"/>
<feature type="transmembrane region" description="Helical" evidence="5">
    <location>
        <begin position="171"/>
        <end position="193"/>
    </location>
</feature>
<evidence type="ECO:0000256" key="4">
    <source>
        <dbReference type="ARBA" id="ARBA00023136"/>
    </source>
</evidence>
<dbReference type="EMBL" id="LILB01000001">
    <property type="protein sequence ID" value="KOO51978.1"/>
    <property type="molecule type" value="Genomic_DNA"/>
</dbReference>
<evidence type="ECO:0000313" key="8">
    <source>
        <dbReference type="Proteomes" id="UP000036867"/>
    </source>
</evidence>
<dbReference type="AlphaFoldDB" id="A0A0M0LMR7"/>
<accession>A0A0M0LMR7</accession>
<feature type="transmembrane region" description="Helical" evidence="5">
    <location>
        <begin position="92"/>
        <end position="110"/>
    </location>
</feature>
<feature type="transmembrane region" description="Helical" evidence="5">
    <location>
        <begin position="411"/>
        <end position="430"/>
    </location>
</feature>
<feature type="domain" description="O-antigen ligase-related" evidence="6">
    <location>
        <begin position="245"/>
        <end position="390"/>
    </location>
</feature>
<evidence type="ECO:0000256" key="1">
    <source>
        <dbReference type="ARBA" id="ARBA00004141"/>
    </source>
</evidence>
<evidence type="ECO:0000256" key="5">
    <source>
        <dbReference type="SAM" id="Phobius"/>
    </source>
</evidence>
<feature type="transmembrane region" description="Helical" evidence="5">
    <location>
        <begin position="69"/>
        <end position="86"/>
    </location>
</feature>
<feature type="transmembrane region" description="Helical" evidence="5">
    <location>
        <begin position="117"/>
        <end position="134"/>
    </location>
</feature>
<proteinExistence type="predicted"/>
<dbReference type="InterPro" id="IPR051533">
    <property type="entry name" value="WaaL-like"/>
</dbReference>
<comment type="caution">
    <text evidence="7">The sequence shown here is derived from an EMBL/GenBank/DDBJ whole genome shotgun (WGS) entry which is preliminary data.</text>
</comment>
<dbReference type="Pfam" id="PF04932">
    <property type="entry name" value="Wzy_C"/>
    <property type="match status" value="1"/>
</dbReference>
<evidence type="ECO:0000256" key="3">
    <source>
        <dbReference type="ARBA" id="ARBA00022989"/>
    </source>
</evidence>
<name>A0A0M0LMR7_9BACL</name>
<dbReference type="OrthoDB" id="2535314at2"/>
<keyword evidence="8" id="KW-1185">Reference proteome</keyword>
<evidence type="ECO:0000313" key="7">
    <source>
        <dbReference type="EMBL" id="KOO51978.1"/>
    </source>
</evidence>
<evidence type="ECO:0000256" key="2">
    <source>
        <dbReference type="ARBA" id="ARBA00022692"/>
    </source>
</evidence>
<evidence type="ECO:0000259" key="6">
    <source>
        <dbReference type="Pfam" id="PF04932"/>
    </source>
</evidence>
<keyword evidence="3 5" id="KW-1133">Transmembrane helix</keyword>
<dbReference type="RefSeq" id="WP_053416150.1">
    <property type="nucleotide sequence ID" value="NZ_LILB01000001.1"/>
</dbReference>
<feature type="transmembrane region" description="Helical" evidence="5">
    <location>
        <begin position="285"/>
        <end position="305"/>
    </location>
</feature>
<feature type="transmembrane region" description="Helical" evidence="5">
    <location>
        <begin position="237"/>
        <end position="255"/>
    </location>
</feature>
<keyword evidence="2 5" id="KW-0812">Transmembrane</keyword>
<protein>
    <recommendedName>
        <fullName evidence="6">O-antigen ligase-related domain-containing protein</fullName>
    </recommendedName>
</protein>